<organism evidence="9 10">
    <name type="scientific">Marinobacter psychrophilus</name>
    <dbReference type="NCBI Taxonomy" id="330734"/>
    <lineage>
        <taxon>Bacteria</taxon>
        <taxon>Pseudomonadati</taxon>
        <taxon>Pseudomonadota</taxon>
        <taxon>Gammaproteobacteria</taxon>
        <taxon>Pseudomonadales</taxon>
        <taxon>Marinobacteraceae</taxon>
        <taxon>Marinobacter</taxon>
    </lineage>
</organism>
<dbReference type="InterPro" id="IPR013833">
    <property type="entry name" value="Cyt_c_oxidase_su3_a-hlx"/>
</dbReference>
<gene>
    <name evidence="9" type="ORF">ABA45_14950</name>
</gene>
<dbReference type="Pfam" id="PF00510">
    <property type="entry name" value="COX3"/>
    <property type="match status" value="1"/>
</dbReference>
<feature type="transmembrane region" description="Helical" evidence="7">
    <location>
        <begin position="20"/>
        <end position="40"/>
    </location>
</feature>
<name>A0A0H4I3I1_9GAMM</name>
<evidence type="ECO:0000256" key="3">
    <source>
        <dbReference type="ARBA" id="ARBA00022692"/>
    </source>
</evidence>
<dbReference type="InterPro" id="IPR024791">
    <property type="entry name" value="Cyt_c/ubiquinol_Oxase_su3"/>
</dbReference>
<dbReference type="STRING" id="330734.ABA45_14950"/>
<evidence type="ECO:0000313" key="9">
    <source>
        <dbReference type="EMBL" id="AKO53554.1"/>
    </source>
</evidence>
<dbReference type="PROSITE" id="PS50253">
    <property type="entry name" value="COX3"/>
    <property type="match status" value="1"/>
</dbReference>
<dbReference type="InterPro" id="IPR000298">
    <property type="entry name" value="Cyt_c_oxidase-like_su3"/>
</dbReference>
<evidence type="ECO:0000259" key="8">
    <source>
        <dbReference type="PROSITE" id="PS50253"/>
    </source>
</evidence>
<dbReference type="PATRIC" id="fig|330734.3.peg.3150"/>
<evidence type="ECO:0000256" key="2">
    <source>
        <dbReference type="ARBA" id="ARBA00010581"/>
    </source>
</evidence>
<dbReference type="Proteomes" id="UP000036406">
    <property type="component" value="Chromosome"/>
</dbReference>
<feature type="transmembrane region" description="Helical" evidence="7">
    <location>
        <begin position="175"/>
        <end position="193"/>
    </location>
</feature>
<dbReference type="SUPFAM" id="SSF81452">
    <property type="entry name" value="Cytochrome c oxidase subunit III-like"/>
    <property type="match status" value="1"/>
</dbReference>
<comment type="similarity">
    <text evidence="2 6">Belongs to the cytochrome c oxidase subunit 3 family.</text>
</comment>
<evidence type="ECO:0000256" key="5">
    <source>
        <dbReference type="ARBA" id="ARBA00023136"/>
    </source>
</evidence>
<evidence type="ECO:0000256" key="1">
    <source>
        <dbReference type="ARBA" id="ARBA00004141"/>
    </source>
</evidence>
<sequence>MTGLILEPELDRHQLPGDVAVWIFIFAELTVFGIMLIGFAVARSLDPATFHAGRDLLHTWIGLLNTAALITSSYLVATAVHQSRDKLSGAQWRLWLAVAVSCIYTVGKLYEYVNLYSQGYNLGTDTFFMFYFFLTFFHLMHVTLGQIVLMVLAVRIGNRDCGGSDMNSMESGASYWHMVDLVWLALFPVLYVLA</sequence>
<feature type="domain" description="Heme-copper oxidase subunit III family profile" evidence="8">
    <location>
        <begin position="19"/>
        <end position="194"/>
    </location>
</feature>
<dbReference type="RefSeq" id="WP_048387413.1">
    <property type="nucleotide sequence ID" value="NZ_CP011494.1"/>
</dbReference>
<feature type="transmembrane region" description="Helical" evidence="7">
    <location>
        <begin position="60"/>
        <end position="80"/>
    </location>
</feature>
<dbReference type="AlphaFoldDB" id="A0A0H4I3I1"/>
<keyword evidence="10" id="KW-1185">Reference proteome</keyword>
<dbReference type="InterPro" id="IPR035973">
    <property type="entry name" value="Cyt_c_oxidase_su3-like_sf"/>
</dbReference>
<keyword evidence="3 6" id="KW-0812">Transmembrane</keyword>
<dbReference type="GO" id="GO:0005886">
    <property type="term" value="C:plasma membrane"/>
    <property type="evidence" value="ECO:0007669"/>
    <property type="project" value="UniProtKB-SubCell"/>
</dbReference>
<feature type="transmembrane region" description="Helical" evidence="7">
    <location>
        <begin position="130"/>
        <end position="154"/>
    </location>
</feature>
<accession>A0A0H4I3I1</accession>
<proteinExistence type="inferred from homology"/>
<keyword evidence="4 7" id="KW-1133">Transmembrane helix</keyword>
<dbReference type="EMBL" id="CP011494">
    <property type="protein sequence ID" value="AKO53554.1"/>
    <property type="molecule type" value="Genomic_DNA"/>
</dbReference>
<protein>
    <submittedName>
        <fullName evidence="9">Cytochrome oxidase subunit III</fullName>
    </submittedName>
</protein>
<feature type="transmembrane region" description="Helical" evidence="7">
    <location>
        <begin position="92"/>
        <end position="110"/>
    </location>
</feature>
<dbReference type="Gene3D" id="1.20.120.80">
    <property type="entry name" value="Cytochrome c oxidase, subunit III, four-helix bundle"/>
    <property type="match status" value="1"/>
</dbReference>
<evidence type="ECO:0000256" key="6">
    <source>
        <dbReference type="RuleBase" id="RU003376"/>
    </source>
</evidence>
<evidence type="ECO:0000256" key="7">
    <source>
        <dbReference type="SAM" id="Phobius"/>
    </source>
</evidence>
<dbReference type="PANTHER" id="PTHR11403">
    <property type="entry name" value="CYTOCHROME C OXIDASE SUBUNIT III"/>
    <property type="match status" value="1"/>
</dbReference>
<dbReference type="KEGG" id="mpq:ABA45_14950"/>
<evidence type="ECO:0000313" key="10">
    <source>
        <dbReference type="Proteomes" id="UP000036406"/>
    </source>
</evidence>
<evidence type="ECO:0000256" key="4">
    <source>
        <dbReference type="ARBA" id="ARBA00022989"/>
    </source>
</evidence>
<dbReference type="GO" id="GO:0004129">
    <property type="term" value="F:cytochrome-c oxidase activity"/>
    <property type="evidence" value="ECO:0007669"/>
    <property type="project" value="InterPro"/>
</dbReference>
<dbReference type="PANTHER" id="PTHR11403:SF6">
    <property type="entry name" value="NITRIC OXIDE REDUCTASE SUBUNIT E"/>
    <property type="match status" value="1"/>
</dbReference>
<dbReference type="GO" id="GO:0019646">
    <property type="term" value="P:aerobic electron transport chain"/>
    <property type="evidence" value="ECO:0007669"/>
    <property type="project" value="InterPro"/>
</dbReference>
<reference evidence="9 10" key="1">
    <citation type="submission" date="2015-05" db="EMBL/GenBank/DDBJ databases">
        <title>Complete genome of Marinobacter psychrophilus strain 20041T isolated from sea-ice of the Canadian Basin.</title>
        <authorList>
            <person name="Song L."/>
            <person name="Ren L."/>
            <person name="Yu Y."/>
            <person name="Wang X."/>
        </authorList>
    </citation>
    <scope>NUCLEOTIDE SEQUENCE [LARGE SCALE GENOMIC DNA]</scope>
    <source>
        <strain evidence="9 10">20041</strain>
    </source>
</reference>
<comment type="subcellular location">
    <subcellularLocation>
        <location evidence="6">Cell membrane</location>
        <topology evidence="6">Multi-pass membrane protein</topology>
    </subcellularLocation>
    <subcellularLocation>
        <location evidence="1">Membrane</location>
        <topology evidence="1">Multi-pass membrane protein</topology>
    </subcellularLocation>
</comment>
<keyword evidence="5 7" id="KW-0472">Membrane</keyword>